<dbReference type="NCBIfam" id="TIGR00277">
    <property type="entry name" value="HDIG"/>
    <property type="match status" value="1"/>
</dbReference>
<dbReference type="PROSITE" id="PS51831">
    <property type="entry name" value="HD"/>
    <property type="match status" value="1"/>
</dbReference>
<evidence type="ECO:0000256" key="1">
    <source>
        <dbReference type="ARBA" id="ARBA00022801"/>
    </source>
</evidence>
<dbReference type="InterPro" id="IPR003607">
    <property type="entry name" value="HD/PDEase_dom"/>
</dbReference>
<dbReference type="InterPro" id="IPR004365">
    <property type="entry name" value="NA-bd_OB_tRNA"/>
</dbReference>
<dbReference type="SUPFAM" id="SSF50249">
    <property type="entry name" value="Nucleic acid-binding proteins"/>
    <property type="match status" value="1"/>
</dbReference>
<protein>
    <recommendedName>
        <fullName evidence="2">HD domain-containing protein</fullName>
    </recommendedName>
</protein>
<dbReference type="InterPro" id="IPR006674">
    <property type="entry name" value="HD_domain"/>
</dbReference>
<dbReference type="Pfam" id="PF01966">
    <property type="entry name" value="HD"/>
    <property type="match status" value="1"/>
</dbReference>
<accession>X1NLB4</accession>
<keyword evidence="1" id="KW-0378">Hydrolase</keyword>
<dbReference type="SMART" id="SM00471">
    <property type="entry name" value="HDc"/>
    <property type="match status" value="1"/>
</dbReference>
<dbReference type="InterPro" id="IPR006675">
    <property type="entry name" value="HDIG_dom"/>
</dbReference>
<gene>
    <name evidence="3" type="ORF">S06H3_46888</name>
</gene>
<dbReference type="Pfam" id="PF01336">
    <property type="entry name" value="tRNA_anti-codon"/>
    <property type="match status" value="1"/>
</dbReference>
<feature type="domain" description="HD" evidence="2">
    <location>
        <begin position="131"/>
        <end position="251"/>
    </location>
</feature>
<evidence type="ECO:0000313" key="3">
    <source>
        <dbReference type="EMBL" id="GAI44408.1"/>
    </source>
</evidence>
<name>X1NLB4_9ZZZZ</name>
<dbReference type="GO" id="GO:0003676">
    <property type="term" value="F:nucleic acid binding"/>
    <property type="evidence" value="ECO:0007669"/>
    <property type="project" value="InterPro"/>
</dbReference>
<dbReference type="GO" id="GO:0031125">
    <property type="term" value="P:rRNA 3'-end processing"/>
    <property type="evidence" value="ECO:0007669"/>
    <property type="project" value="TreeGrafter"/>
</dbReference>
<sequence length="257" mass="29403">YDYCAVTLQDKEGSIEGVIWTEVFKNVEYFEEGDFVLVKGNVSEYRGGKQLSVSFITKIKNKEDIEYSDFIRTTKENVDGMMSEIKSYINSTKDQHLRKLLDLFFKDEDFTRRFCRATAAVRYHHAYSGGLLEHTLSVTKICDFLSGTYKNLNRDLIISGAILHDIGKIMEYDVGVIIKVTDEGKLLGHITIGYGLVLEKIKKISGFPTDLRERLLHIILSHHGHKEFGSPRRPKILEAFVVYHVDHMDADIGGYNI</sequence>
<dbReference type="Gene3D" id="2.40.50.140">
    <property type="entry name" value="Nucleic acid-binding proteins"/>
    <property type="match status" value="1"/>
</dbReference>
<feature type="non-terminal residue" evidence="3">
    <location>
        <position position="1"/>
    </location>
</feature>
<dbReference type="CDD" id="cd00077">
    <property type="entry name" value="HDc"/>
    <property type="match status" value="1"/>
</dbReference>
<dbReference type="GO" id="GO:0016787">
    <property type="term" value="F:hydrolase activity"/>
    <property type="evidence" value="ECO:0007669"/>
    <property type="project" value="UniProtKB-KW"/>
</dbReference>
<comment type="caution">
    <text evidence="3">The sequence shown here is derived from an EMBL/GenBank/DDBJ whole genome shotgun (WGS) entry which is preliminary data.</text>
</comment>
<dbReference type="Gene3D" id="1.10.3210.10">
    <property type="entry name" value="Hypothetical protein af1432"/>
    <property type="match status" value="1"/>
</dbReference>
<reference evidence="3" key="1">
    <citation type="journal article" date="2014" name="Front. Microbiol.">
        <title>High frequency of phylogenetically diverse reductive dehalogenase-homologous genes in deep subseafloor sedimentary metagenomes.</title>
        <authorList>
            <person name="Kawai M."/>
            <person name="Futagami T."/>
            <person name="Toyoda A."/>
            <person name="Takaki Y."/>
            <person name="Nishi S."/>
            <person name="Hori S."/>
            <person name="Arai W."/>
            <person name="Tsubouchi T."/>
            <person name="Morono Y."/>
            <person name="Uchiyama I."/>
            <person name="Ito T."/>
            <person name="Fujiyama A."/>
            <person name="Inagaki F."/>
            <person name="Takami H."/>
        </authorList>
    </citation>
    <scope>NUCLEOTIDE SEQUENCE</scope>
    <source>
        <strain evidence="3">Expedition CK06-06</strain>
    </source>
</reference>
<dbReference type="AlphaFoldDB" id="X1NLB4"/>
<feature type="non-terminal residue" evidence="3">
    <location>
        <position position="257"/>
    </location>
</feature>
<dbReference type="SUPFAM" id="SSF109604">
    <property type="entry name" value="HD-domain/PDEase-like"/>
    <property type="match status" value="1"/>
</dbReference>
<organism evidence="3">
    <name type="scientific">marine sediment metagenome</name>
    <dbReference type="NCBI Taxonomy" id="412755"/>
    <lineage>
        <taxon>unclassified sequences</taxon>
        <taxon>metagenomes</taxon>
        <taxon>ecological metagenomes</taxon>
    </lineage>
</organism>
<dbReference type="EMBL" id="BARV01029401">
    <property type="protein sequence ID" value="GAI44408.1"/>
    <property type="molecule type" value="Genomic_DNA"/>
</dbReference>
<evidence type="ECO:0000259" key="2">
    <source>
        <dbReference type="PROSITE" id="PS51831"/>
    </source>
</evidence>
<proteinExistence type="predicted"/>
<dbReference type="InterPro" id="IPR012340">
    <property type="entry name" value="NA-bd_OB-fold"/>
</dbReference>
<dbReference type="PANTHER" id="PTHR37294">
    <property type="entry name" value="3'-5' EXORIBONUCLEASE YHAM"/>
    <property type="match status" value="1"/>
</dbReference>
<dbReference type="InterPro" id="IPR050798">
    <property type="entry name" value="YhaM_exoribonuc/phosphodiest"/>
</dbReference>
<dbReference type="PANTHER" id="PTHR37294:SF1">
    <property type="entry name" value="3'-5' EXORIBONUCLEASE YHAM"/>
    <property type="match status" value="1"/>
</dbReference>